<feature type="transmembrane region" description="Helical" evidence="2">
    <location>
        <begin position="30"/>
        <end position="53"/>
    </location>
</feature>
<sequence>MFSGDFLSSRAYKLFGQVLAALPRPVQQNAWLLTPITVLCIARLIFLAVPLYVSTPIFATAVYWAHSKLSGDVGKDGRAHDSGPNQTEEALLAEIAADEEKERLAEQRRKSRQDSKRKAKAARRAVANNEDDGDEDDEDDSSLANLVSTGKK</sequence>
<keyword evidence="2" id="KW-1133">Transmembrane helix</keyword>
<protein>
    <submittedName>
        <fullName evidence="3">Uncharacterized protein</fullName>
    </submittedName>
</protein>
<evidence type="ECO:0000256" key="2">
    <source>
        <dbReference type="SAM" id="Phobius"/>
    </source>
</evidence>
<keyword evidence="2" id="KW-0472">Membrane</keyword>
<feature type="compositionally biased region" description="Acidic residues" evidence="1">
    <location>
        <begin position="129"/>
        <end position="141"/>
    </location>
</feature>
<dbReference type="EMBL" id="HBEA01013226">
    <property type="protein sequence ID" value="CAD8260551.1"/>
    <property type="molecule type" value="Transcribed_RNA"/>
</dbReference>
<gene>
    <name evidence="3" type="ORF">PPYR1160_LOCUS10053</name>
</gene>
<dbReference type="AlphaFoldDB" id="A0A7R9YDY9"/>
<reference evidence="3" key="1">
    <citation type="submission" date="2021-01" db="EMBL/GenBank/DDBJ databases">
        <authorList>
            <person name="Corre E."/>
            <person name="Pelletier E."/>
            <person name="Niang G."/>
            <person name="Scheremetjew M."/>
            <person name="Finn R."/>
            <person name="Kale V."/>
            <person name="Holt S."/>
            <person name="Cochrane G."/>
            <person name="Meng A."/>
            <person name="Brown T."/>
            <person name="Cohen L."/>
        </authorList>
    </citation>
    <scope>NUCLEOTIDE SEQUENCE</scope>
    <source>
        <strain evidence="3">CCMP2078</strain>
    </source>
</reference>
<keyword evidence="2" id="KW-0812">Transmembrane</keyword>
<name>A0A7R9YDY9_9STRA</name>
<feature type="compositionally biased region" description="Basic and acidic residues" evidence="1">
    <location>
        <begin position="102"/>
        <end position="116"/>
    </location>
</feature>
<organism evidence="3">
    <name type="scientific">Pinguiococcus pyrenoidosus</name>
    <dbReference type="NCBI Taxonomy" id="172671"/>
    <lineage>
        <taxon>Eukaryota</taxon>
        <taxon>Sar</taxon>
        <taxon>Stramenopiles</taxon>
        <taxon>Ochrophyta</taxon>
        <taxon>Pinguiophyceae</taxon>
        <taxon>Pinguiochrysidales</taxon>
        <taxon>Pinguiochrysidaceae</taxon>
        <taxon>Pinguiococcus</taxon>
    </lineage>
</organism>
<accession>A0A7R9YDY9</accession>
<feature type="compositionally biased region" description="Polar residues" evidence="1">
    <location>
        <begin position="142"/>
        <end position="152"/>
    </location>
</feature>
<evidence type="ECO:0000256" key="1">
    <source>
        <dbReference type="SAM" id="MobiDB-lite"/>
    </source>
</evidence>
<proteinExistence type="predicted"/>
<evidence type="ECO:0000313" key="3">
    <source>
        <dbReference type="EMBL" id="CAD8260551.1"/>
    </source>
</evidence>
<feature type="region of interest" description="Disordered" evidence="1">
    <location>
        <begin position="102"/>
        <end position="152"/>
    </location>
</feature>